<dbReference type="EMBL" id="LT985188">
    <property type="protein sequence ID" value="SPD86565.1"/>
    <property type="molecule type" value="Genomic_DNA"/>
</dbReference>
<sequence length="611" mass="63843">MTDPGHRIPGLSGGPPPQWAAPHRVPPPQPPAGPSRPIREHRLPATILLIVTTLALFAASAVVGRPDDGRSRSPVMAYLPPSGTRVVLQTSDGKDEVDEYYTTVGMAFSQSGPSALGYGIESVEEAQTTTWLRVFVTIADAAGTVAERQTQLYAVKPTGLELRVAAWPDRFLMFKPGLLMLPAGVQPGHTWSVAGTAGLGSGAAVTLESPMSASFSATAAGDGCVVVAGDLSVGSGTAAVRSRSSMTWCQGRGAVAGSDSTRTVTAVQRPPVWGSAFQPSERGPLPDPVAGGRLEGRDMTGLPPMALAARLPPVVLPGRVLVYPNQLNGDLVARGWDDGMVDARWAAQPGGSITGLLAIDRIVVATTSERRVVAYGDQGQYLWQATLPDAAEADPVRFGRLVVVGGLDGTVSAYDAATGTLAWRTHTPNEIRQPPVVTDSGVTVLDQAGNLLTLAADGSTLASFSTEPPESFTVRDGLVVVAGRTDGVVRAYRLPDGSIAWRTPVLGARNSLTPVGGVIVVQQNDNLRALRTTDGTDAWSKSLRPTALAALGDSLVVSDVSSVYRLGADGSTLATWPTDATNLDESFTGLEVGTSDLFLLHNNQAYLWVAR</sequence>
<dbReference type="InterPro" id="IPR002372">
    <property type="entry name" value="PQQ_rpt_dom"/>
</dbReference>
<organism evidence="3 4">
    <name type="scientific">Micropruina glycogenica</name>
    <dbReference type="NCBI Taxonomy" id="75385"/>
    <lineage>
        <taxon>Bacteria</taxon>
        <taxon>Bacillati</taxon>
        <taxon>Actinomycetota</taxon>
        <taxon>Actinomycetes</taxon>
        <taxon>Propionibacteriales</taxon>
        <taxon>Nocardioidaceae</taxon>
        <taxon>Micropruina</taxon>
    </lineage>
</organism>
<dbReference type="InterPro" id="IPR015943">
    <property type="entry name" value="WD40/YVTN_repeat-like_dom_sf"/>
</dbReference>
<keyword evidence="4" id="KW-1185">Reference proteome</keyword>
<proteinExistence type="predicted"/>
<dbReference type="InterPro" id="IPR018391">
    <property type="entry name" value="PQQ_b-propeller_rpt"/>
</dbReference>
<reference evidence="3 4" key="1">
    <citation type="submission" date="2018-02" db="EMBL/GenBank/DDBJ databases">
        <authorList>
            <person name="Cohen D.B."/>
            <person name="Kent A.D."/>
        </authorList>
    </citation>
    <scope>NUCLEOTIDE SEQUENCE [LARGE SCALE GENOMIC DNA]</scope>
    <source>
        <strain evidence="3">1</strain>
    </source>
</reference>
<protein>
    <submittedName>
        <fullName evidence="3">Putative PQQ-like domain-containing protein</fullName>
    </submittedName>
</protein>
<dbReference type="Pfam" id="PF13360">
    <property type="entry name" value="PQQ_2"/>
    <property type="match status" value="1"/>
</dbReference>
<feature type="domain" description="Pyrrolo-quinoline quinone repeat" evidence="2">
    <location>
        <begin position="370"/>
        <end position="459"/>
    </location>
</feature>
<feature type="compositionally biased region" description="Pro residues" evidence="1">
    <location>
        <begin position="14"/>
        <end position="34"/>
    </location>
</feature>
<dbReference type="OrthoDB" id="9762169at2"/>
<dbReference type="AlphaFoldDB" id="A0A2N9JGC8"/>
<evidence type="ECO:0000259" key="2">
    <source>
        <dbReference type="Pfam" id="PF13360"/>
    </source>
</evidence>
<dbReference type="RefSeq" id="WP_158680935.1">
    <property type="nucleotide sequence ID" value="NZ_BAAAGO010000007.1"/>
</dbReference>
<dbReference type="Proteomes" id="UP000238164">
    <property type="component" value="Chromosome 1"/>
</dbReference>
<dbReference type="KEGG" id="mgg:MPLG2_1529"/>
<dbReference type="SMART" id="SM00564">
    <property type="entry name" value="PQQ"/>
    <property type="match status" value="2"/>
</dbReference>
<feature type="region of interest" description="Disordered" evidence="1">
    <location>
        <begin position="1"/>
        <end position="38"/>
    </location>
</feature>
<accession>A0A2N9JGC8</accession>
<evidence type="ECO:0000313" key="3">
    <source>
        <dbReference type="EMBL" id="SPD86565.1"/>
    </source>
</evidence>
<dbReference type="PANTHER" id="PTHR34512">
    <property type="entry name" value="CELL SURFACE PROTEIN"/>
    <property type="match status" value="1"/>
</dbReference>
<name>A0A2N9JGC8_9ACTN</name>
<gene>
    <name evidence="3" type="ORF">MPLG2_1529</name>
</gene>
<dbReference type="InterPro" id="IPR011047">
    <property type="entry name" value="Quinoprotein_ADH-like_sf"/>
</dbReference>
<dbReference type="Gene3D" id="2.130.10.10">
    <property type="entry name" value="YVTN repeat-like/Quinoprotein amine dehydrogenase"/>
    <property type="match status" value="1"/>
</dbReference>
<evidence type="ECO:0000256" key="1">
    <source>
        <dbReference type="SAM" id="MobiDB-lite"/>
    </source>
</evidence>
<evidence type="ECO:0000313" key="4">
    <source>
        <dbReference type="Proteomes" id="UP000238164"/>
    </source>
</evidence>
<dbReference type="PANTHER" id="PTHR34512:SF30">
    <property type="entry name" value="OUTER MEMBRANE PROTEIN ASSEMBLY FACTOR BAMB"/>
    <property type="match status" value="1"/>
</dbReference>
<dbReference type="SUPFAM" id="SSF50998">
    <property type="entry name" value="Quinoprotein alcohol dehydrogenase-like"/>
    <property type="match status" value="1"/>
</dbReference>